<accession>A0ABQ5IME5</accession>
<feature type="region of interest" description="Disordered" evidence="1">
    <location>
        <begin position="107"/>
        <end position="128"/>
    </location>
</feature>
<dbReference type="InterPro" id="IPR013103">
    <property type="entry name" value="RVT_2"/>
</dbReference>
<proteinExistence type="predicted"/>
<protein>
    <submittedName>
        <fullName evidence="4">RNA-directed DNA polymerase</fullName>
    </submittedName>
</protein>
<organism evidence="4 5">
    <name type="scientific">Tanacetum coccineum</name>
    <dbReference type="NCBI Taxonomy" id="301880"/>
    <lineage>
        <taxon>Eukaryota</taxon>
        <taxon>Viridiplantae</taxon>
        <taxon>Streptophyta</taxon>
        <taxon>Embryophyta</taxon>
        <taxon>Tracheophyta</taxon>
        <taxon>Spermatophyta</taxon>
        <taxon>Magnoliopsida</taxon>
        <taxon>eudicotyledons</taxon>
        <taxon>Gunneridae</taxon>
        <taxon>Pentapetalae</taxon>
        <taxon>asterids</taxon>
        <taxon>campanulids</taxon>
        <taxon>Asterales</taxon>
        <taxon>Asteraceae</taxon>
        <taxon>Asteroideae</taxon>
        <taxon>Anthemideae</taxon>
        <taxon>Anthemidinae</taxon>
        <taxon>Tanacetum</taxon>
    </lineage>
</organism>
<evidence type="ECO:0000313" key="5">
    <source>
        <dbReference type="Proteomes" id="UP001151760"/>
    </source>
</evidence>
<dbReference type="Pfam" id="PF25597">
    <property type="entry name" value="SH3_retrovirus"/>
    <property type="match status" value="1"/>
</dbReference>
<dbReference type="SUPFAM" id="SSF56672">
    <property type="entry name" value="DNA/RNA polymerases"/>
    <property type="match status" value="1"/>
</dbReference>
<keyword evidence="4" id="KW-0548">Nucleotidyltransferase</keyword>
<gene>
    <name evidence="4" type="ORF">Tco_1110865</name>
</gene>
<comment type="caution">
    <text evidence="4">The sequence shown here is derived from an EMBL/GenBank/DDBJ whole genome shotgun (WGS) entry which is preliminary data.</text>
</comment>
<keyword evidence="5" id="KW-1185">Reference proteome</keyword>
<evidence type="ECO:0000259" key="3">
    <source>
        <dbReference type="Pfam" id="PF25597"/>
    </source>
</evidence>
<reference evidence="4" key="1">
    <citation type="journal article" date="2022" name="Int. J. Mol. Sci.">
        <title>Draft Genome of Tanacetum Coccineum: Genomic Comparison of Closely Related Tanacetum-Family Plants.</title>
        <authorList>
            <person name="Yamashiro T."/>
            <person name="Shiraishi A."/>
            <person name="Nakayama K."/>
            <person name="Satake H."/>
        </authorList>
    </citation>
    <scope>NUCLEOTIDE SEQUENCE</scope>
</reference>
<keyword evidence="4" id="KW-0695">RNA-directed DNA polymerase</keyword>
<feature type="domain" description="Reverse transcriptase Ty1/copia-type" evidence="2">
    <location>
        <begin position="160"/>
        <end position="317"/>
    </location>
</feature>
<name>A0ABQ5IME5_9ASTR</name>
<feature type="region of interest" description="Disordered" evidence="1">
    <location>
        <begin position="62"/>
        <end position="87"/>
    </location>
</feature>
<dbReference type="GO" id="GO:0003964">
    <property type="term" value="F:RNA-directed DNA polymerase activity"/>
    <property type="evidence" value="ECO:0007669"/>
    <property type="project" value="UniProtKB-KW"/>
</dbReference>
<reference evidence="4" key="2">
    <citation type="submission" date="2022-01" db="EMBL/GenBank/DDBJ databases">
        <authorList>
            <person name="Yamashiro T."/>
            <person name="Shiraishi A."/>
            <person name="Satake H."/>
            <person name="Nakayama K."/>
        </authorList>
    </citation>
    <scope>NUCLEOTIDE SEQUENCE</scope>
</reference>
<dbReference type="Proteomes" id="UP001151760">
    <property type="component" value="Unassembled WGS sequence"/>
</dbReference>
<dbReference type="PANTHER" id="PTHR43383:SF2">
    <property type="entry name" value="AMIDOHYDROLASE 2 FAMILY PROTEIN"/>
    <property type="match status" value="1"/>
</dbReference>
<dbReference type="EMBL" id="BQNB010020873">
    <property type="protein sequence ID" value="GJU00527.1"/>
    <property type="molecule type" value="Genomic_DNA"/>
</dbReference>
<dbReference type="Pfam" id="PF07727">
    <property type="entry name" value="RVT_2"/>
    <property type="match status" value="1"/>
</dbReference>
<sequence length="318" mass="36894">MFLPHLWSLECKHLCIFQDEDQVDVKNKPCVFLGYGQDELGYRLYDPVQKKLVRSRDVEFDEDQTLKDVEKTEKETIPQHNDDPIDLDLVPPKHFDAQFGDDIQNDEEQNDEEHGADDVDAQEQPNLDEDVHPELPYVLTHDGERYSECYAEAIEDEPRKDMARLVVKGFSQKKGIDFDEIFSLVVKMGSIRVVLGLAASLDLEVEQMDVKTAFLHGDLDKEIYMEQPKGFQVKGKEDYVCRLQKSLYGLKQAPRQWYKKFESVIGKQGFRKTFSDHCVFFQRFGDDDFIILLLYVDDMLIVGKNIGRIAQLKQDLSN</sequence>
<keyword evidence="4" id="KW-0808">Transferase</keyword>
<evidence type="ECO:0000313" key="4">
    <source>
        <dbReference type="EMBL" id="GJU00527.1"/>
    </source>
</evidence>
<dbReference type="InterPro" id="IPR043502">
    <property type="entry name" value="DNA/RNA_pol_sf"/>
</dbReference>
<evidence type="ECO:0000259" key="2">
    <source>
        <dbReference type="Pfam" id="PF07727"/>
    </source>
</evidence>
<evidence type="ECO:0000256" key="1">
    <source>
        <dbReference type="SAM" id="MobiDB-lite"/>
    </source>
</evidence>
<dbReference type="PANTHER" id="PTHR43383">
    <property type="entry name" value="NODULIN 6"/>
    <property type="match status" value="1"/>
</dbReference>
<feature type="compositionally biased region" description="Basic and acidic residues" evidence="1">
    <location>
        <begin position="62"/>
        <end position="83"/>
    </location>
</feature>
<dbReference type="InterPro" id="IPR057670">
    <property type="entry name" value="SH3_retrovirus"/>
</dbReference>
<feature type="domain" description="Retroviral polymerase SH3-like" evidence="3">
    <location>
        <begin position="22"/>
        <end position="71"/>
    </location>
</feature>